<accession>A0AAV7Q8E6</accession>
<evidence type="ECO:0000256" key="1">
    <source>
        <dbReference type="SAM" id="MobiDB-lite"/>
    </source>
</evidence>
<protein>
    <submittedName>
        <fullName evidence="2">Uncharacterized protein</fullName>
    </submittedName>
</protein>
<dbReference type="AlphaFoldDB" id="A0AAV7Q8E6"/>
<dbReference type="Proteomes" id="UP001066276">
    <property type="component" value="Chromosome 6"/>
</dbReference>
<comment type="caution">
    <text evidence="2">The sequence shown here is derived from an EMBL/GenBank/DDBJ whole genome shotgun (WGS) entry which is preliminary data.</text>
</comment>
<organism evidence="2 3">
    <name type="scientific">Pleurodeles waltl</name>
    <name type="common">Iberian ribbed newt</name>
    <dbReference type="NCBI Taxonomy" id="8319"/>
    <lineage>
        <taxon>Eukaryota</taxon>
        <taxon>Metazoa</taxon>
        <taxon>Chordata</taxon>
        <taxon>Craniata</taxon>
        <taxon>Vertebrata</taxon>
        <taxon>Euteleostomi</taxon>
        <taxon>Amphibia</taxon>
        <taxon>Batrachia</taxon>
        <taxon>Caudata</taxon>
        <taxon>Salamandroidea</taxon>
        <taxon>Salamandridae</taxon>
        <taxon>Pleurodelinae</taxon>
        <taxon>Pleurodeles</taxon>
    </lineage>
</organism>
<dbReference type="EMBL" id="JANPWB010000010">
    <property type="protein sequence ID" value="KAJ1135452.1"/>
    <property type="molecule type" value="Genomic_DNA"/>
</dbReference>
<keyword evidence="3" id="KW-1185">Reference proteome</keyword>
<name>A0AAV7Q8E6_PLEWA</name>
<feature type="compositionally biased region" description="Polar residues" evidence="1">
    <location>
        <begin position="117"/>
        <end position="136"/>
    </location>
</feature>
<feature type="region of interest" description="Disordered" evidence="1">
    <location>
        <begin position="1"/>
        <end position="200"/>
    </location>
</feature>
<gene>
    <name evidence="2" type="ORF">NDU88_001892</name>
</gene>
<reference evidence="2" key="1">
    <citation type="journal article" date="2022" name="bioRxiv">
        <title>Sequencing and chromosome-scale assembly of the giantPleurodeles waltlgenome.</title>
        <authorList>
            <person name="Brown T."/>
            <person name="Elewa A."/>
            <person name="Iarovenko S."/>
            <person name="Subramanian E."/>
            <person name="Araus A.J."/>
            <person name="Petzold A."/>
            <person name="Susuki M."/>
            <person name="Suzuki K.-i.T."/>
            <person name="Hayashi T."/>
            <person name="Toyoda A."/>
            <person name="Oliveira C."/>
            <person name="Osipova E."/>
            <person name="Leigh N.D."/>
            <person name="Simon A."/>
            <person name="Yun M.H."/>
        </authorList>
    </citation>
    <scope>NUCLEOTIDE SEQUENCE</scope>
    <source>
        <strain evidence="2">20211129_DDA</strain>
        <tissue evidence="2">Liver</tissue>
    </source>
</reference>
<evidence type="ECO:0000313" key="3">
    <source>
        <dbReference type="Proteomes" id="UP001066276"/>
    </source>
</evidence>
<sequence length="229" mass="23948">MRGWHIRSPRVSSRPFRATSCSSPPRGTGLLPHQGNPDVPDSCPPGAPTSPGGAGPTPRLSPARPHSPSSSGPACPELHQLPGAVTHEARPERPRPCCLGSSTSAPAKRMGGGPRVTTPQLRGPQTLTTGQVSSTDLRGPLRHGPVQRLGPSSTPGEVPELHAPMAPHLCPASRRPPKHDQTLQAGPGAPTDPEGNTQAHLRLEGGFSGWCAMRPAAQLQRKTPTRRPS</sequence>
<evidence type="ECO:0000313" key="2">
    <source>
        <dbReference type="EMBL" id="KAJ1135452.1"/>
    </source>
</evidence>
<proteinExistence type="predicted"/>